<feature type="domain" description="CheR-type methyltransferase" evidence="1">
    <location>
        <begin position="1"/>
        <end position="164"/>
    </location>
</feature>
<evidence type="ECO:0000259" key="1">
    <source>
        <dbReference type="PROSITE" id="PS50123"/>
    </source>
</evidence>
<dbReference type="SUPFAM" id="SSF53335">
    <property type="entry name" value="S-adenosyl-L-methionine-dependent methyltransferases"/>
    <property type="match status" value="1"/>
</dbReference>
<dbReference type="PROSITE" id="PS50123">
    <property type="entry name" value="CHER"/>
    <property type="match status" value="1"/>
</dbReference>
<dbReference type="GO" id="GO:0008757">
    <property type="term" value="F:S-adenosylmethionine-dependent methyltransferase activity"/>
    <property type="evidence" value="ECO:0007669"/>
    <property type="project" value="InterPro"/>
</dbReference>
<reference evidence="2" key="1">
    <citation type="journal article" date="2014" name="Front. Microbiol.">
        <title>High frequency of phylogenetically diverse reductive dehalogenase-homologous genes in deep subseafloor sedimentary metagenomes.</title>
        <authorList>
            <person name="Kawai M."/>
            <person name="Futagami T."/>
            <person name="Toyoda A."/>
            <person name="Takaki Y."/>
            <person name="Nishi S."/>
            <person name="Hori S."/>
            <person name="Arai W."/>
            <person name="Tsubouchi T."/>
            <person name="Morono Y."/>
            <person name="Uchiyama I."/>
            <person name="Ito T."/>
            <person name="Fujiyama A."/>
            <person name="Inagaki F."/>
            <person name="Takami H."/>
        </authorList>
    </citation>
    <scope>NUCLEOTIDE SEQUENCE</scope>
    <source>
        <strain evidence="2">Expedition CK06-06</strain>
    </source>
</reference>
<accession>X1UJL2</accession>
<dbReference type="EMBL" id="BARW01031522">
    <property type="protein sequence ID" value="GAJ03782.1"/>
    <property type="molecule type" value="Genomic_DNA"/>
</dbReference>
<dbReference type="InterPro" id="IPR029063">
    <property type="entry name" value="SAM-dependent_MTases_sf"/>
</dbReference>
<dbReference type="InterPro" id="IPR022642">
    <property type="entry name" value="CheR_C"/>
</dbReference>
<dbReference type="PRINTS" id="PR00996">
    <property type="entry name" value="CHERMTFRASE"/>
</dbReference>
<dbReference type="AlphaFoldDB" id="X1UJL2"/>
<dbReference type="CDD" id="cd02440">
    <property type="entry name" value="AdoMet_MTases"/>
    <property type="match status" value="1"/>
</dbReference>
<sequence length="192" mass="22408">TSYLFREFKDYAPIINSYYLNGNTSDIIKILSIGCSTGQEVYSLAIYCLEHNIPCEIMGIDLSESAIQKAKKAEYSLSYELQKNLENLGSEWNNHYKKYFTITGDSLSPNTNVKQRVRFRVEDSSKLNYFSEFDFIIARKMLYYLPEKNLRDTIDSIKKALKSGLDYSQHILIDDFTYHKIPALKQMIYHVM</sequence>
<protein>
    <recommendedName>
        <fullName evidence="1">CheR-type methyltransferase domain-containing protein</fullName>
    </recommendedName>
</protein>
<dbReference type="Pfam" id="PF01739">
    <property type="entry name" value="CheR"/>
    <property type="match status" value="1"/>
</dbReference>
<dbReference type="Gene3D" id="3.40.50.150">
    <property type="entry name" value="Vaccinia Virus protein VP39"/>
    <property type="match status" value="1"/>
</dbReference>
<dbReference type="InterPro" id="IPR000780">
    <property type="entry name" value="CheR_MeTrfase"/>
</dbReference>
<dbReference type="PANTHER" id="PTHR24422">
    <property type="entry name" value="CHEMOTAXIS PROTEIN METHYLTRANSFERASE"/>
    <property type="match status" value="1"/>
</dbReference>
<evidence type="ECO:0000313" key="2">
    <source>
        <dbReference type="EMBL" id="GAJ03782.1"/>
    </source>
</evidence>
<organism evidence="2">
    <name type="scientific">marine sediment metagenome</name>
    <dbReference type="NCBI Taxonomy" id="412755"/>
    <lineage>
        <taxon>unclassified sequences</taxon>
        <taxon>metagenomes</taxon>
        <taxon>ecological metagenomes</taxon>
    </lineage>
</organism>
<dbReference type="InterPro" id="IPR050903">
    <property type="entry name" value="Bact_Chemotaxis_MeTrfase"/>
</dbReference>
<name>X1UJL2_9ZZZZ</name>
<gene>
    <name evidence="2" type="ORF">S12H4_50115</name>
</gene>
<feature type="non-terminal residue" evidence="2">
    <location>
        <position position="1"/>
    </location>
</feature>
<comment type="caution">
    <text evidence="2">The sequence shown here is derived from an EMBL/GenBank/DDBJ whole genome shotgun (WGS) entry which is preliminary data.</text>
</comment>
<proteinExistence type="predicted"/>